<evidence type="ECO:0000256" key="1">
    <source>
        <dbReference type="SAM" id="MobiDB-lite"/>
    </source>
</evidence>
<protein>
    <submittedName>
        <fullName evidence="2">Uncharacterized protein</fullName>
    </submittedName>
</protein>
<dbReference type="AlphaFoldDB" id="A0A9X2JQ44"/>
<organism evidence="2 3">
    <name type="scientific">Limimaricola litoreus</name>
    <dbReference type="NCBI Taxonomy" id="2955316"/>
    <lineage>
        <taxon>Bacteria</taxon>
        <taxon>Pseudomonadati</taxon>
        <taxon>Pseudomonadota</taxon>
        <taxon>Alphaproteobacteria</taxon>
        <taxon>Rhodobacterales</taxon>
        <taxon>Paracoccaceae</taxon>
        <taxon>Limimaricola</taxon>
    </lineage>
</organism>
<evidence type="ECO:0000313" key="2">
    <source>
        <dbReference type="EMBL" id="MCP1167176.1"/>
    </source>
</evidence>
<accession>A0A9X2JQ44</accession>
<name>A0A9X2JQ44_9RHOB</name>
<evidence type="ECO:0000313" key="3">
    <source>
        <dbReference type="Proteomes" id="UP001139477"/>
    </source>
</evidence>
<reference evidence="2" key="1">
    <citation type="submission" date="2022-06" db="EMBL/GenBank/DDBJ databases">
        <title>Limimaricola sediminis sp. nov., isolated from an intertidal sediment.</title>
        <authorList>
            <person name="Shao X."/>
        </authorList>
    </citation>
    <scope>NUCLEOTIDE SEQUENCE</scope>
    <source>
        <strain evidence="2">ASW11-118</strain>
    </source>
</reference>
<sequence>MSDRFRLGIRAGCRRAATKEGTAMACDGKYEAPEDILGDEALGRDEKTRLPEAWRDDKTAYLRASGEGVGDDVRAGPSKRIDKTLASSQP</sequence>
<proteinExistence type="predicted"/>
<feature type="compositionally biased region" description="Basic and acidic residues" evidence="1">
    <location>
        <begin position="71"/>
        <end position="83"/>
    </location>
</feature>
<gene>
    <name evidence="2" type="ORF">NHG85_01310</name>
</gene>
<dbReference type="RefSeq" id="WP_253329058.1">
    <property type="nucleotide sequence ID" value="NZ_JAMYXC010000021.1"/>
</dbReference>
<keyword evidence="3" id="KW-1185">Reference proteome</keyword>
<dbReference type="Proteomes" id="UP001139477">
    <property type="component" value="Unassembled WGS sequence"/>
</dbReference>
<feature type="region of interest" description="Disordered" evidence="1">
    <location>
        <begin position="65"/>
        <end position="90"/>
    </location>
</feature>
<comment type="caution">
    <text evidence="2">The sequence shown here is derived from an EMBL/GenBank/DDBJ whole genome shotgun (WGS) entry which is preliminary data.</text>
</comment>
<dbReference type="EMBL" id="JAMYXC010000021">
    <property type="protein sequence ID" value="MCP1167176.1"/>
    <property type="molecule type" value="Genomic_DNA"/>
</dbReference>